<sequence length="122" mass="13406">MLFPGLKVSCCPLHMCSESHYIPQVLRREIHHLTPDITPECMPSSLFHFFFGQNGISIELMDEVLNLTPNLKLCLSSSTKWNLGVILQKVEQRARGWVGSVLCMGGGRGAAGYAWSVGLGGM</sequence>
<reference evidence="1 2" key="1">
    <citation type="journal article" date="2023" name="Plants (Basel)">
        <title>Bridging the Gap: Combining Genomics and Transcriptomics Approaches to Understand Stylosanthes scabra, an Orphan Legume from the Brazilian Caatinga.</title>
        <authorList>
            <person name="Ferreira-Neto J.R.C."/>
            <person name="da Silva M.D."/>
            <person name="Binneck E."/>
            <person name="de Melo N.F."/>
            <person name="da Silva R.H."/>
            <person name="de Melo A.L.T.M."/>
            <person name="Pandolfi V."/>
            <person name="Bustamante F.O."/>
            <person name="Brasileiro-Vidal A.C."/>
            <person name="Benko-Iseppon A.M."/>
        </authorList>
    </citation>
    <scope>NUCLEOTIDE SEQUENCE [LARGE SCALE GENOMIC DNA]</scope>
    <source>
        <tissue evidence="1">Leaves</tissue>
    </source>
</reference>
<dbReference type="Proteomes" id="UP001341840">
    <property type="component" value="Unassembled WGS sequence"/>
</dbReference>
<gene>
    <name evidence="1" type="ORF">PIB30_103589</name>
</gene>
<name>A0ABU6TXN8_9FABA</name>
<evidence type="ECO:0000313" key="2">
    <source>
        <dbReference type="Proteomes" id="UP001341840"/>
    </source>
</evidence>
<accession>A0ABU6TXN8</accession>
<comment type="caution">
    <text evidence="1">The sequence shown here is derived from an EMBL/GenBank/DDBJ whole genome shotgun (WGS) entry which is preliminary data.</text>
</comment>
<keyword evidence="2" id="KW-1185">Reference proteome</keyword>
<protein>
    <submittedName>
        <fullName evidence="1">Uncharacterized protein</fullName>
    </submittedName>
</protein>
<organism evidence="1 2">
    <name type="scientific">Stylosanthes scabra</name>
    <dbReference type="NCBI Taxonomy" id="79078"/>
    <lineage>
        <taxon>Eukaryota</taxon>
        <taxon>Viridiplantae</taxon>
        <taxon>Streptophyta</taxon>
        <taxon>Embryophyta</taxon>
        <taxon>Tracheophyta</taxon>
        <taxon>Spermatophyta</taxon>
        <taxon>Magnoliopsida</taxon>
        <taxon>eudicotyledons</taxon>
        <taxon>Gunneridae</taxon>
        <taxon>Pentapetalae</taxon>
        <taxon>rosids</taxon>
        <taxon>fabids</taxon>
        <taxon>Fabales</taxon>
        <taxon>Fabaceae</taxon>
        <taxon>Papilionoideae</taxon>
        <taxon>50 kb inversion clade</taxon>
        <taxon>dalbergioids sensu lato</taxon>
        <taxon>Dalbergieae</taxon>
        <taxon>Pterocarpus clade</taxon>
        <taxon>Stylosanthes</taxon>
    </lineage>
</organism>
<dbReference type="EMBL" id="JASCZI010094018">
    <property type="protein sequence ID" value="MED6153592.1"/>
    <property type="molecule type" value="Genomic_DNA"/>
</dbReference>
<proteinExistence type="predicted"/>
<evidence type="ECO:0000313" key="1">
    <source>
        <dbReference type="EMBL" id="MED6153592.1"/>
    </source>
</evidence>